<dbReference type="AlphaFoldDB" id="A0A1J6I036"/>
<dbReference type="Gramene" id="OIS98445">
    <property type="protein sequence ID" value="OIS98445"/>
    <property type="gene ID" value="A4A49_04401"/>
</dbReference>
<evidence type="ECO:0000313" key="2">
    <source>
        <dbReference type="Proteomes" id="UP000187609"/>
    </source>
</evidence>
<dbReference type="Proteomes" id="UP000187609">
    <property type="component" value="Unassembled WGS sequence"/>
</dbReference>
<gene>
    <name evidence="1" type="ORF">A4A49_04401</name>
</gene>
<accession>A0A1J6I036</accession>
<organism evidence="1 2">
    <name type="scientific">Nicotiana attenuata</name>
    <name type="common">Coyote tobacco</name>
    <dbReference type="NCBI Taxonomy" id="49451"/>
    <lineage>
        <taxon>Eukaryota</taxon>
        <taxon>Viridiplantae</taxon>
        <taxon>Streptophyta</taxon>
        <taxon>Embryophyta</taxon>
        <taxon>Tracheophyta</taxon>
        <taxon>Spermatophyta</taxon>
        <taxon>Magnoliopsida</taxon>
        <taxon>eudicotyledons</taxon>
        <taxon>Gunneridae</taxon>
        <taxon>Pentapetalae</taxon>
        <taxon>asterids</taxon>
        <taxon>lamiids</taxon>
        <taxon>Solanales</taxon>
        <taxon>Solanaceae</taxon>
        <taxon>Nicotianoideae</taxon>
        <taxon>Nicotianeae</taxon>
        <taxon>Nicotiana</taxon>
    </lineage>
</organism>
<protein>
    <submittedName>
        <fullName evidence="1">Uncharacterized protein</fullName>
    </submittedName>
</protein>
<keyword evidence="2" id="KW-1185">Reference proteome</keyword>
<proteinExistence type="predicted"/>
<comment type="caution">
    <text evidence="1">The sequence shown here is derived from an EMBL/GenBank/DDBJ whole genome shotgun (WGS) entry which is preliminary data.</text>
</comment>
<dbReference type="EMBL" id="MJEQ01037191">
    <property type="protein sequence ID" value="OIS98445.1"/>
    <property type="molecule type" value="Genomic_DNA"/>
</dbReference>
<evidence type="ECO:0000313" key="1">
    <source>
        <dbReference type="EMBL" id="OIS98445.1"/>
    </source>
</evidence>
<name>A0A1J6I036_NICAT</name>
<sequence>MNQSCQEVLSQTLDVSTKNNVVNNEITYERSLWSDEVEIMQNINDGNNAGKDAQKGRKENQTGNLIQDATVNPSGFQTRVDDNLRNTINSRDLGGLKYAQLHAEEGTDGVQQPQPIDQSNFNGIVNPSFPSRVNCVSGIDVAHARGVGKVVTDPRKVINDIACSGNQFDSGRSPGTNATTKIAFNEIVNPGLEVVCDLQRKRSEQVVSKGVSGNRTSMGKENVWCNKGNWC</sequence>
<reference evidence="1" key="1">
    <citation type="submission" date="2016-11" db="EMBL/GenBank/DDBJ databases">
        <title>The genome of Nicotiana attenuata.</title>
        <authorList>
            <person name="Xu S."/>
            <person name="Brockmoeller T."/>
            <person name="Gaquerel E."/>
            <person name="Navarro A."/>
            <person name="Kuhl H."/>
            <person name="Gase K."/>
            <person name="Ling Z."/>
            <person name="Zhou W."/>
            <person name="Kreitzer C."/>
            <person name="Stanke M."/>
            <person name="Tang H."/>
            <person name="Lyons E."/>
            <person name="Pandey P."/>
            <person name="Pandey S.P."/>
            <person name="Timmermann B."/>
            <person name="Baldwin I.T."/>
        </authorList>
    </citation>
    <scope>NUCLEOTIDE SEQUENCE [LARGE SCALE GENOMIC DNA]</scope>
    <source>
        <strain evidence="1">UT</strain>
    </source>
</reference>